<feature type="compositionally biased region" description="Acidic residues" evidence="2">
    <location>
        <begin position="115"/>
        <end position="135"/>
    </location>
</feature>
<sequence>MENRYSLTRQGSGVWRSLRDGDFEEEDVWDVLRERKDSNSKIGKSVESSFSVPRNLPSASRMIPRATSSGSSSSHSSNETKLVQQQSAPVNIPDWSKICKRKSKKLSKNTISWLDYDDGDDNDGDDHEDDGDNNDSDNYNGVLNGDSGDENEDEDNDLYYKLPPHELIARRLARSQISSFSVFEGVGRKLKGRDLSVVRNAVLTKTGFLESP</sequence>
<feature type="compositionally biased region" description="Acidic residues" evidence="2">
    <location>
        <begin position="147"/>
        <end position="157"/>
    </location>
</feature>
<protein>
    <submittedName>
        <fullName evidence="3">Uncharacterized protein</fullName>
    </submittedName>
</protein>
<comment type="similarity">
    <text evidence="1">Belongs to the senescence regulator S40 family.</text>
</comment>
<evidence type="ECO:0000313" key="4">
    <source>
        <dbReference type="Proteomes" id="UP000027138"/>
    </source>
</evidence>
<evidence type="ECO:0000256" key="1">
    <source>
        <dbReference type="ARBA" id="ARBA00034773"/>
    </source>
</evidence>
<name>A0A067L3R3_JATCU</name>
<evidence type="ECO:0000256" key="2">
    <source>
        <dbReference type="SAM" id="MobiDB-lite"/>
    </source>
</evidence>
<dbReference type="InterPro" id="IPR007608">
    <property type="entry name" value="Senescence_reg_S40"/>
</dbReference>
<proteinExistence type="inferred from homology"/>
<reference evidence="3 4" key="1">
    <citation type="journal article" date="2014" name="PLoS ONE">
        <title>Global Analysis of Gene Expression Profiles in Physic Nut (Jatropha curcas L.) Seedlings Exposed to Salt Stress.</title>
        <authorList>
            <person name="Zhang L."/>
            <person name="Zhang C."/>
            <person name="Wu P."/>
            <person name="Chen Y."/>
            <person name="Li M."/>
            <person name="Jiang H."/>
            <person name="Wu G."/>
        </authorList>
    </citation>
    <scope>NUCLEOTIDE SEQUENCE [LARGE SCALE GENOMIC DNA]</scope>
    <source>
        <strain evidence="4">cv. GZQX0401</strain>
        <tissue evidence="3">Young leaves</tissue>
    </source>
</reference>
<feature type="region of interest" description="Disordered" evidence="2">
    <location>
        <begin position="34"/>
        <end position="89"/>
    </location>
</feature>
<feature type="compositionally biased region" description="Low complexity" evidence="2">
    <location>
        <begin position="136"/>
        <end position="146"/>
    </location>
</feature>
<dbReference type="PANTHER" id="PTHR33083:SF82">
    <property type="entry name" value="SENESCENCE REGULATOR"/>
    <property type="match status" value="1"/>
</dbReference>
<dbReference type="OrthoDB" id="1917735at2759"/>
<feature type="compositionally biased region" description="Polar residues" evidence="2">
    <location>
        <begin position="79"/>
        <end position="89"/>
    </location>
</feature>
<gene>
    <name evidence="3" type="ORF">JCGZ_00897</name>
</gene>
<feature type="region of interest" description="Disordered" evidence="2">
    <location>
        <begin position="112"/>
        <end position="158"/>
    </location>
</feature>
<dbReference type="PANTHER" id="PTHR33083">
    <property type="entry name" value="EXPRESSED PROTEIN"/>
    <property type="match status" value="1"/>
</dbReference>
<dbReference type="AlphaFoldDB" id="A0A067L3R3"/>
<evidence type="ECO:0000313" key="3">
    <source>
        <dbReference type="EMBL" id="KDP39140.1"/>
    </source>
</evidence>
<dbReference type="Proteomes" id="UP000027138">
    <property type="component" value="Unassembled WGS sequence"/>
</dbReference>
<accession>A0A067L3R3</accession>
<dbReference type="GO" id="GO:0010150">
    <property type="term" value="P:leaf senescence"/>
    <property type="evidence" value="ECO:0007669"/>
    <property type="project" value="UniProtKB-ARBA"/>
</dbReference>
<organism evidence="3 4">
    <name type="scientific">Jatropha curcas</name>
    <name type="common">Barbados nut</name>
    <dbReference type="NCBI Taxonomy" id="180498"/>
    <lineage>
        <taxon>Eukaryota</taxon>
        <taxon>Viridiplantae</taxon>
        <taxon>Streptophyta</taxon>
        <taxon>Embryophyta</taxon>
        <taxon>Tracheophyta</taxon>
        <taxon>Spermatophyta</taxon>
        <taxon>Magnoliopsida</taxon>
        <taxon>eudicotyledons</taxon>
        <taxon>Gunneridae</taxon>
        <taxon>Pentapetalae</taxon>
        <taxon>rosids</taxon>
        <taxon>fabids</taxon>
        <taxon>Malpighiales</taxon>
        <taxon>Euphorbiaceae</taxon>
        <taxon>Crotonoideae</taxon>
        <taxon>Jatropheae</taxon>
        <taxon>Jatropha</taxon>
    </lineage>
</organism>
<feature type="compositionally biased region" description="Low complexity" evidence="2">
    <location>
        <begin position="68"/>
        <end position="77"/>
    </location>
</feature>
<dbReference type="STRING" id="180498.A0A067L3R3"/>
<dbReference type="EMBL" id="KK914353">
    <property type="protein sequence ID" value="KDP39140.1"/>
    <property type="molecule type" value="Genomic_DNA"/>
</dbReference>
<dbReference type="Pfam" id="PF04520">
    <property type="entry name" value="Senescence_reg"/>
    <property type="match status" value="1"/>
</dbReference>
<keyword evidence="4" id="KW-1185">Reference proteome</keyword>
<feature type="compositionally biased region" description="Polar residues" evidence="2">
    <location>
        <begin position="40"/>
        <end position="52"/>
    </location>
</feature>